<gene>
    <name evidence="1" type="ORF">E4T88_12580</name>
</gene>
<evidence type="ECO:0000313" key="1">
    <source>
        <dbReference type="EMBL" id="TFU88703.1"/>
    </source>
</evidence>
<reference evidence="1 2" key="1">
    <citation type="submission" date="2019-03" db="EMBL/GenBank/DDBJ databases">
        <title>Diversity of the mouse oral microbiome.</title>
        <authorList>
            <person name="Joseph S."/>
            <person name="Aduse-Opoku J."/>
            <person name="Curtis M."/>
            <person name="Wade W."/>
            <person name="Hashim A."/>
        </authorList>
    </citation>
    <scope>NUCLEOTIDE SEQUENCE [LARGE SCALE GENOMIC DNA]</scope>
    <source>
        <strain evidence="1 2">P11</strain>
    </source>
</reference>
<organism evidence="1 2">
    <name type="scientific">Dysgonomonas mossii</name>
    <dbReference type="NCBI Taxonomy" id="163665"/>
    <lineage>
        <taxon>Bacteria</taxon>
        <taxon>Pseudomonadati</taxon>
        <taxon>Bacteroidota</taxon>
        <taxon>Bacteroidia</taxon>
        <taxon>Bacteroidales</taxon>
        <taxon>Dysgonomonadaceae</taxon>
        <taxon>Dysgonomonas</taxon>
    </lineage>
</organism>
<sequence>MKRILFICAITIFESSLRAQEKEDFFKLGGAIRFNTSVENYEKSNKALNTYIKLDTWYLSADAHKSGFDLSFQYRFYPDSKAHFLHHGYIGYQIDQNLYIKGGVFQKPFGIGDFASHSWWFQIPYYMGLEDTYNTGIGLSYQLSQWHFDFAYFRQAAPKGSISDNTLDNDVGNGRYSYAVVPTTGYVGNTLADANIRELDQFNLRARYKLNENIEFGVSGQLGSIYNKELNSRKWGISTALHVVADYNKWNFKGELISYNYNAQGNNKEKLDILQMAAYGAAYDVAAKGNIYVLGLAYMIPINRKFIKYIQPYIDYSIVDKHKKEYFNTQHLIPGALVSMGPIYTYVDFALGKNQPWLTSNFGEGLGKGTANARWNSRFNINIGYYFNQ</sequence>
<dbReference type="OrthoDB" id="625456at2"/>
<evidence type="ECO:0008006" key="3">
    <source>
        <dbReference type="Google" id="ProtNLM"/>
    </source>
</evidence>
<protein>
    <recommendedName>
        <fullName evidence="3">Porin</fullName>
    </recommendedName>
</protein>
<comment type="caution">
    <text evidence="1">The sequence shown here is derived from an EMBL/GenBank/DDBJ whole genome shotgun (WGS) entry which is preliminary data.</text>
</comment>
<evidence type="ECO:0000313" key="2">
    <source>
        <dbReference type="Proteomes" id="UP000298285"/>
    </source>
</evidence>
<dbReference type="Proteomes" id="UP000298285">
    <property type="component" value="Unassembled WGS sequence"/>
</dbReference>
<dbReference type="AlphaFoldDB" id="A0A4Y9IJR5"/>
<proteinExistence type="predicted"/>
<name>A0A4Y9IJR5_9BACT</name>
<dbReference type="RefSeq" id="WP_135105949.1">
    <property type="nucleotide sequence ID" value="NZ_JADGKW010000004.1"/>
</dbReference>
<dbReference type="EMBL" id="SPPK01000004">
    <property type="protein sequence ID" value="TFU88703.1"/>
    <property type="molecule type" value="Genomic_DNA"/>
</dbReference>
<accession>A0A4Y9IJR5</accession>